<dbReference type="Gene3D" id="3.40.50.150">
    <property type="entry name" value="Vaccinia Virus protein VP39"/>
    <property type="match status" value="1"/>
</dbReference>
<dbReference type="EMBL" id="JABMIG020000040">
    <property type="protein sequence ID" value="KAL3799251.1"/>
    <property type="molecule type" value="Genomic_DNA"/>
</dbReference>
<sequence length="282" mass="32579">MDAAVNLRMFNDPRDVKFKPNVQKQRHTSATSCQPVDVQELESQHLFKAQDNEDRCLVQYFFAGMCHGQYLDIGALDGVQLSISHAFYSSPLLNWKGVNVELDPDNYDKLTRNRRGDMANIHAAVCSDSQTVHFALAKDKTSGGIWEFTSQSYRNHWWPNMTIFQAIPMKCTPIQRILDQNVKCDNMYFDLMSIDLNGAEYSALLGLDFDKVGFGVIIVARNDRDDINWRVDDLLRSKGYNKVTDNPCKNLNNRNVWYIDREFEKVYHNLIIQQQNNLLRGN</sequence>
<dbReference type="PANTHER" id="PTHR34009">
    <property type="entry name" value="PROTEIN STAR"/>
    <property type="match status" value="1"/>
</dbReference>
<evidence type="ECO:0000313" key="3">
    <source>
        <dbReference type="Proteomes" id="UP001516023"/>
    </source>
</evidence>
<name>A0ABD3QI98_9STRA</name>
<evidence type="ECO:0000313" key="2">
    <source>
        <dbReference type="EMBL" id="KAL3799251.1"/>
    </source>
</evidence>
<organism evidence="2 3">
    <name type="scientific">Cyclotella cryptica</name>
    <dbReference type="NCBI Taxonomy" id="29204"/>
    <lineage>
        <taxon>Eukaryota</taxon>
        <taxon>Sar</taxon>
        <taxon>Stramenopiles</taxon>
        <taxon>Ochrophyta</taxon>
        <taxon>Bacillariophyta</taxon>
        <taxon>Coscinodiscophyceae</taxon>
        <taxon>Thalassiosirophycidae</taxon>
        <taxon>Stephanodiscales</taxon>
        <taxon>Stephanodiscaceae</taxon>
        <taxon>Cyclotella</taxon>
    </lineage>
</organism>
<dbReference type="Pfam" id="PF05050">
    <property type="entry name" value="Methyltransf_21"/>
    <property type="match status" value="1"/>
</dbReference>
<protein>
    <recommendedName>
        <fullName evidence="1">Methyltransferase FkbM domain-containing protein</fullName>
    </recommendedName>
</protein>
<accession>A0ABD3QI98</accession>
<proteinExistence type="predicted"/>
<evidence type="ECO:0000259" key="1">
    <source>
        <dbReference type="Pfam" id="PF05050"/>
    </source>
</evidence>
<reference evidence="2 3" key="1">
    <citation type="journal article" date="2020" name="G3 (Bethesda)">
        <title>Improved Reference Genome for Cyclotella cryptica CCMP332, a Model for Cell Wall Morphogenesis, Salinity Adaptation, and Lipid Production in Diatoms (Bacillariophyta).</title>
        <authorList>
            <person name="Roberts W.R."/>
            <person name="Downey K.M."/>
            <person name="Ruck E.C."/>
            <person name="Traller J.C."/>
            <person name="Alverson A.J."/>
        </authorList>
    </citation>
    <scope>NUCLEOTIDE SEQUENCE [LARGE SCALE GENOMIC DNA]</scope>
    <source>
        <strain evidence="2 3">CCMP332</strain>
    </source>
</reference>
<keyword evidence="3" id="KW-1185">Reference proteome</keyword>
<gene>
    <name evidence="2" type="ORF">HJC23_012976</name>
</gene>
<dbReference type="InterPro" id="IPR029063">
    <property type="entry name" value="SAM-dependent_MTases_sf"/>
</dbReference>
<feature type="domain" description="Methyltransferase FkbM" evidence="1">
    <location>
        <begin position="72"/>
        <end position="240"/>
    </location>
</feature>
<dbReference type="Proteomes" id="UP001516023">
    <property type="component" value="Unassembled WGS sequence"/>
</dbReference>
<dbReference type="SUPFAM" id="SSF53335">
    <property type="entry name" value="S-adenosyl-L-methionine-dependent methyltransferases"/>
    <property type="match status" value="1"/>
</dbReference>
<comment type="caution">
    <text evidence="2">The sequence shown here is derived from an EMBL/GenBank/DDBJ whole genome shotgun (WGS) entry which is preliminary data.</text>
</comment>
<dbReference type="InterPro" id="IPR053202">
    <property type="entry name" value="EGF_Rcpt_Signaling_Reg"/>
</dbReference>
<dbReference type="PANTHER" id="PTHR34009:SF3">
    <property type="entry name" value="METHYLTRANSFERASE FKBM DOMAIN-CONTAINING PROTEIN"/>
    <property type="match status" value="1"/>
</dbReference>
<dbReference type="AlphaFoldDB" id="A0ABD3QI98"/>
<dbReference type="InterPro" id="IPR006342">
    <property type="entry name" value="FkbM_mtfrase"/>
</dbReference>